<keyword evidence="2" id="KW-1185">Reference proteome</keyword>
<proteinExistence type="predicted"/>
<dbReference type="EMBL" id="CAXLJM020000039">
    <property type="protein sequence ID" value="CAL8107922.1"/>
    <property type="molecule type" value="Genomic_DNA"/>
</dbReference>
<protein>
    <submittedName>
        <fullName evidence="1">Uncharacterized protein</fullName>
    </submittedName>
</protein>
<comment type="caution">
    <text evidence="1">The sequence shown here is derived from an EMBL/GenBank/DDBJ whole genome shotgun (WGS) entry which is preliminary data.</text>
</comment>
<name>A0ABP1QQK1_9HEXA</name>
<dbReference type="Proteomes" id="UP001642540">
    <property type="component" value="Unassembled WGS sequence"/>
</dbReference>
<sequence length="197" mass="22717">MSSTGGGSQAPNESQRNITENVWANEKVKLLLQFVRKYDGVKRVAESAEALHMQVKHELFGCRLQENQYFHLRNKMDRAVTAGLIDGQLASVVQKKFEEFVPKVRQFEQKLEQGSEKLARWINLIPLGHPGYEVVRARFLKDPEGLRKQIEEVKTKVDTESQYFKQMKAEWDANKENLSTEIQSAIRVLDVLILVFN</sequence>
<reference evidence="1 2" key="1">
    <citation type="submission" date="2024-08" db="EMBL/GenBank/DDBJ databases">
        <authorList>
            <person name="Cucini C."/>
            <person name="Frati F."/>
        </authorList>
    </citation>
    <scope>NUCLEOTIDE SEQUENCE [LARGE SCALE GENOMIC DNA]</scope>
</reference>
<gene>
    <name evidence="1" type="ORF">ODALV1_LOCUS12812</name>
</gene>
<organism evidence="1 2">
    <name type="scientific">Orchesella dallaii</name>
    <dbReference type="NCBI Taxonomy" id="48710"/>
    <lineage>
        <taxon>Eukaryota</taxon>
        <taxon>Metazoa</taxon>
        <taxon>Ecdysozoa</taxon>
        <taxon>Arthropoda</taxon>
        <taxon>Hexapoda</taxon>
        <taxon>Collembola</taxon>
        <taxon>Entomobryomorpha</taxon>
        <taxon>Entomobryoidea</taxon>
        <taxon>Orchesellidae</taxon>
        <taxon>Orchesellinae</taxon>
        <taxon>Orchesella</taxon>
    </lineage>
</organism>
<evidence type="ECO:0000313" key="2">
    <source>
        <dbReference type="Proteomes" id="UP001642540"/>
    </source>
</evidence>
<evidence type="ECO:0000313" key="1">
    <source>
        <dbReference type="EMBL" id="CAL8107922.1"/>
    </source>
</evidence>
<accession>A0ABP1QQK1</accession>